<proteinExistence type="inferred from homology"/>
<dbReference type="GO" id="GO:0005886">
    <property type="term" value="C:plasma membrane"/>
    <property type="evidence" value="ECO:0007669"/>
    <property type="project" value="UniProtKB-SubCell"/>
</dbReference>
<keyword evidence="6 8" id="KW-0675">Receptor</keyword>
<dbReference type="STRING" id="64791.A0A151XHT3"/>
<feature type="transmembrane region" description="Helical" evidence="8">
    <location>
        <begin position="46"/>
        <end position="68"/>
    </location>
</feature>
<evidence type="ECO:0000256" key="7">
    <source>
        <dbReference type="ARBA" id="ARBA00023224"/>
    </source>
</evidence>
<dbReference type="GO" id="GO:0007165">
    <property type="term" value="P:signal transduction"/>
    <property type="evidence" value="ECO:0007669"/>
    <property type="project" value="UniProtKB-KW"/>
</dbReference>
<evidence type="ECO:0000256" key="6">
    <source>
        <dbReference type="ARBA" id="ARBA00023170"/>
    </source>
</evidence>
<dbReference type="GO" id="GO:0030424">
    <property type="term" value="C:axon"/>
    <property type="evidence" value="ECO:0007669"/>
    <property type="project" value="TreeGrafter"/>
</dbReference>
<evidence type="ECO:0000256" key="8">
    <source>
        <dbReference type="RuleBase" id="RU363108"/>
    </source>
</evidence>
<evidence type="ECO:0000256" key="1">
    <source>
        <dbReference type="ARBA" id="ARBA00004651"/>
    </source>
</evidence>
<accession>A0A151XHT3</accession>
<dbReference type="GO" id="GO:0007635">
    <property type="term" value="P:chemosensory behavior"/>
    <property type="evidence" value="ECO:0007669"/>
    <property type="project" value="TreeGrafter"/>
</dbReference>
<comment type="caution">
    <text evidence="8">Lacks conserved residue(s) required for the propagation of feature annotation.</text>
</comment>
<keyword evidence="4 8" id="KW-1133">Transmembrane helix</keyword>
<comment type="similarity">
    <text evidence="8">Belongs to the insect chemoreceptor superfamily. Gustatory receptor (GR) family.</text>
</comment>
<keyword evidence="7 8" id="KW-0807">Transducer</keyword>
<dbReference type="PANTHER" id="PTHR21143:SF133">
    <property type="entry name" value="GUSTATORY AND PHEROMONE RECEPTOR 32A-RELATED"/>
    <property type="match status" value="1"/>
</dbReference>
<feature type="transmembrane region" description="Helical" evidence="8">
    <location>
        <begin position="364"/>
        <end position="385"/>
    </location>
</feature>
<dbReference type="Proteomes" id="UP000075809">
    <property type="component" value="Unassembled WGS sequence"/>
</dbReference>
<keyword evidence="5 8" id="KW-0472">Membrane</keyword>
<feature type="transmembrane region" description="Helical" evidence="8">
    <location>
        <begin position="279"/>
        <end position="300"/>
    </location>
</feature>
<feature type="transmembrane region" description="Helical" evidence="8">
    <location>
        <begin position="156"/>
        <end position="173"/>
    </location>
</feature>
<dbReference type="AlphaFoldDB" id="A0A151XHT3"/>
<keyword evidence="10" id="KW-1185">Reference proteome</keyword>
<evidence type="ECO:0000313" key="9">
    <source>
        <dbReference type="EMBL" id="KYQ59871.1"/>
    </source>
</evidence>
<evidence type="ECO:0000256" key="3">
    <source>
        <dbReference type="ARBA" id="ARBA00022692"/>
    </source>
</evidence>
<dbReference type="InterPro" id="IPR013604">
    <property type="entry name" value="7TM_chemorcpt"/>
</dbReference>
<comment type="subcellular location">
    <subcellularLocation>
        <location evidence="1 8">Cell membrane</location>
        <topology evidence="1 8">Multi-pass membrane protein</topology>
    </subcellularLocation>
</comment>
<feature type="transmembrane region" description="Helical" evidence="8">
    <location>
        <begin position="251"/>
        <end position="272"/>
    </location>
</feature>
<dbReference type="EMBL" id="KQ982125">
    <property type="protein sequence ID" value="KYQ59871.1"/>
    <property type="molecule type" value="Genomic_DNA"/>
</dbReference>
<protein>
    <recommendedName>
        <fullName evidence="8">Gustatory receptor</fullName>
    </recommendedName>
</protein>
<evidence type="ECO:0000256" key="5">
    <source>
        <dbReference type="ARBA" id="ARBA00023136"/>
    </source>
</evidence>
<dbReference type="Pfam" id="PF08395">
    <property type="entry name" value="7tm_7"/>
    <property type="match status" value="1"/>
</dbReference>
<dbReference type="PANTHER" id="PTHR21143">
    <property type="entry name" value="INVERTEBRATE GUSTATORY RECEPTOR"/>
    <property type="match status" value="1"/>
</dbReference>
<feature type="transmembrane region" description="Helical" evidence="8">
    <location>
        <begin position="16"/>
        <end position="34"/>
    </location>
</feature>
<feature type="transmembrane region" description="Helical" evidence="8">
    <location>
        <begin position="80"/>
        <end position="99"/>
    </location>
</feature>
<feature type="transmembrane region" description="Helical" evidence="8">
    <location>
        <begin position="128"/>
        <end position="149"/>
    </location>
</feature>
<gene>
    <name evidence="9" type="ORF">ALC60_01102</name>
</gene>
<dbReference type="GO" id="GO:0030425">
    <property type="term" value="C:dendrite"/>
    <property type="evidence" value="ECO:0007669"/>
    <property type="project" value="TreeGrafter"/>
</dbReference>
<keyword evidence="2 8" id="KW-1003">Cell membrane</keyword>
<dbReference type="GO" id="GO:0050909">
    <property type="term" value="P:sensory perception of taste"/>
    <property type="evidence" value="ECO:0007669"/>
    <property type="project" value="InterPro"/>
</dbReference>
<name>A0A151XHT3_9HYME</name>
<keyword evidence="3 8" id="KW-0812">Transmembrane</keyword>
<comment type="function">
    <text evidence="8">Gustatory receptor which mediates acceptance or avoidance behavior, depending on its substrates.</text>
</comment>
<sequence length="403" mass="46974">MWKKCRLFHATDFQSLMYPCFIFCHIIGIFPYKINASTFEFSKSHYIVSTVVVCICCAFNLTYLYNIFSTFHFGIEIKSLRTICFYIFNSFVMIITHILSGPRMRLLQTIMKISSRLSSKSYQKLSRIIHVKDIFGTIFLIVQLCTYFFQKQMIKLDYMSILIMVFILYQMLLEFEINMLYINCVCVLKACFEKIDENVAHLQKIIVKPCISTLTCQRIWQRNQFLLIELKILKKQHLVISDTVQMLNEIFNLQLLATIAITFFVITFEIYCDVVRWQGGILINFDMQFIFALFTTVGHYTMKITWLVWACETGKNQAQEISTTVHGLLNSTNDEQIKNELQLFSLQILHRKNIFSTKGLTVDATLLAIIVGNITTYLIILIQFLHMSHSCDGKTAINITQSN</sequence>
<organism evidence="9 10">
    <name type="scientific">Mycetomoellerius zeteki</name>
    <dbReference type="NCBI Taxonomy" id="64791"/>
    <lineage>
        <taxon>Eukaryota</taxon>
        <taxon>Metazoa</taxon>
        <taxon>Ecdysozoa</taxon>
        <taxon>Arthropoda</taxon>
        <taxon>Hexapoda</taxon>
        <taxon>Insecta</taxon>
        <taxon>Pterygota</taxon>
        <taxon>Neoptera</taxon>
        <taxon>Endopterygota</taxon>
        <taxon>Hymenoptera</taxon>
        <taxon>Apocrita</taxon>
        <taxon>Aculeata</taxon>
        <taxon>Formicoidea</taxon>
        <taxon>Formicidae</taxon>
        <taxon>Myrmicinae</taxon>
        <taxon>Mycetomoellerius</taxon>
    </lineage>
</organism>
<evidence type="ECO:0000313" key="10">
    <source>
        <dbReference type="Proteomes" id="UP000075809"/>
    </source>
</evidence>
<dbReference type="GO" id="GO:0043025">
    <property type="term" value="C:neuronal cell body"/>
    <property type="evidence" value="ECO:0007669"/>
    <property type="project" value="TreeGrafter"/>
</dbReference>
<evidence type="ECO:0000256" key="2">
    <source>
        <dbReference type="ARBA" id="ARBA00022475"/>
    </source>
</evidence>
<evidence type="ECO:0000256" key="4">
    <source>
        <dbReference type="ARBA" id="ARBA00022989"/>
    </source>
</evidence>
<dbReference type="GO" id="GO:0008049">
    <property type="term" value="P:male courtship behavior"/>
    <property type="evidence" value="ECO:0007669"/>
    <property type="project" value="TreeGrafter"/>
</dbReference>
<reference evidence="9 10" key="1">
    <citation type="submission" date="2015-09" db="EMBL/GenBank/DDBJ databases">
        <title>Trachymyrmex zeteki WGS genome.</title>
        <authorList>
            <person name="Nygaard S."/>
            <person name="Hu H."/>
            <person name="Boomsma J."/>
            <person name="Zhang G."/>
        </authorList>
    </citation>
    <scope>NUCLEOTIDE SEQUENCE [LARGE SCALE GENOMIC DNA]</scope>
    <source>
        <strain evidence="9">Tzet28-1</strain>
        <tissue evidence="9">Whole body</tissue>
    </source>
</reference>